<organism evidence="5">
    <name type="scientific">bioreactor metagenome</name>
    <dbReference type="NCBI Taxonomy" id="1076179"/>
    <lineage>
        <taxon>unclassified sequences</taxon>
        <taxon>metagenomes</taxon>
        <taxon>ecological metagenomes</taxon>
    </lineage>
</organism>
<dbReference type="SUPFAM" id="SSF51735">
    <property type="entry name" value="NAD(P)-binding Rossmann-fold domains"/>
    <property type="match status" value="1"/>
</dbReference>
<dbReference type="EMBL" id="VSSQ01035680">
    <property type="protein sequence ID" value="MPM87967.1"/>
    <property type="molecule type" value="Genomic_DNA"/>
</dbReference>
<dbReference type="UniPathway" id="UPA00051">
    <property type="reaction ID" value="UER00465"/>
</dbReference>
<dbReference type="PANTHER" id="PTHR43070">
    <property type="match status" value="1"/>
</dbReference>
<dbReference type="AlphaFoldDB" id="A0A645DFC6"/>
<dbReference type="PROSITE" id="PS01042">
    <property type="entry name" value="HOMOSER_DHGENASE"/>
    <property type="match status" value="1"/>
</dbReference>
<evidence type="ECO:0000256" key="3">
    <source>
        <dbReference type="ARBA" id="ARBA00023002"/>
    </source>
</evidence>
<dbReference type="Pfam" id="PF00742">
    <property type="entry name" value="Homoserine_dh"/>
    <property type="match status" value="1"/>
</dbReference>
<dbReference type="PANTHER" id="PTHR43070:SF3">
    <property type="entry name" value="HOMOSERINE DEHYDROGENASE"/>
    <property type="match status" value="1"/>
</dbReference>
<dbReference type="InterPro" id="IPR019811">
    <property type="entry name" value="HDH_CS"/>
</dbReference>
<keyword evidence="2" id="KW-0521">NADP</keyword>
<gene>
    <name evidence="5" type="primary">thrA_11</name>
    <name evidence="5" type="ORF">SDC9_135068</name>
</gene>
<dbReference type="GO" id="GO:0004412">
    <property type="term" value="F:homoserine dehydrogenase activity"/>
    <property type="evidence" value="ECO:0007669"/>
    <property type="project" value="UniProtKB-EC"/>
</dbReference>
<dbReference type="InterPro" id="IPR011147">
    <property type="entry name" value="Bifunc_Aspkin/hSer_DH"/>
</dbReference>
<protein>
    <recommendedName>
        <fullName evidence="1">homoserine dehydrogenase</fullName>
        <ecNumber evidence="1">1.1.1.3</ecNumber>
    </recommendedName>
</protein>
<evidence type="ECO:0000313" key="5">
    <source>
        <dbReference type="EMBL" id="MPM87967.1"/>
    </source>
</evidence>
<dbReference type="Gene3D" id="3.30.360.10">
    <property type="entry name" value="Dihydrodipicolinate Reductase, domain 2"/>
    <property type="match status" value="1"/>
</dbReference>
<dbReference type="UniPathway" id="UPA00050">
    <property type="reaction ID" value="UER00063"/>
</dbReference>
<dbReference type="GO" id="GO:0016301">
    <property type="term" value="F:kinase activity"/>
    <property type="evidence" value="ECO:0007669"/>
    <property type="project" value="UniProtKB-KW"/>
</dbReference>
<evidence type="ECO:0000256" key="2">
    <source>
        <dbReference type="ARBA" id="ARBA00022857"/>
    </source>
</evidence>
<dbReference type="InterPro" id="IPR001342">
    <property type="entry name" value="HDH_cat"/>
</dbReference>
<evidence type="ECO:0000256" key="1">
    <source>
        <dbReference type="ARBA" id="ARBA00013213"/>
    </source>
</evidence>
<dbReference type="EC" id="1.1.1.3" evidence="1"/>
<accession>A0A645DFC6</accession>
<proteinExistence type="predicted"/>
<keyword evidence="5" id="KW-0418">Kinase</keyword>
<dbReference type="Gene3D" id="3.40.50.720">
    <property type="entry name" value="NAD(P)-binding Rossmann-like Domain"/>
    <property type="match status" value="1"/>
</dbReference>
<keyword evidence="5" id="KW-0808">Transferase</keyword>
<dbReference type="InterPro" id="IPR036291">
    <property type="entry name" value="NAD(P)-bd_dom_sf"/>
</dbReference>
<reference evidence="5" key="1">
    <citation type="submission" date="2019-08" db="EMBL/GenBank/DDBJ databases">
        <authorList>
            <person name="Kucharzyk K."/>
            <person name="Murdoch R.W."/>
            <person name="Higgins S."/>
            <person name="Loffler F."/>
        </authorList>
    </citation>
    <scope>NUCLEOTIDE SEQUENCE</scope>
</reference>
<comment type="caution">
    <text evidence="5">The sequence shown here is derived from an EMBL/GenBank/DDBJ whole genome shotgun (WGS) entry which is preliminary data.</text>
</comment>
<sequence>MASLYRELLDNGVSIVTCNKIAPSSPLTAWDALKETAKSKSLSLLYETTAGAALPVIATIDRLIESGETVTEVQAILSGTLNYLFSNYDGTKPFGILLREAKELGYTEPDPSIDLSGVDVLRKCTIIARECGFKVEQKEIESTPAAPSGIFEDESGAFIERIMKAEEYYAQLYNEASRQGKKLRYTAKITPYKCSTGVEQLSPDNPLYHVEGTNNSVTVRTNNYPMGITITGAGAGARVTAGGVLNDILKASL</sequence>
<dbReference type="GO" id="GO:0009088">
    <property type="term" value="P:threonine biosynthetic process"/>
    <property type="evidence" value="ECO:0007669"/>
    <property type="project" value="UniProtKB-UniPathway"/>
</dbReference>
<feature type="domain" description="Homoserine dehydrogenase catalytic" evidence="4">
    <location>
        <begin position="55"/>
        <end position="249"/>
    </location>
</feature>
<keyword evidence="3" id="KW-0560">Oxidoreductase</keyword>
<evidence type="ECO:0000259" key="4">
    <source>
        <dbReference type="Pfam" id="PF00742"/>
    </source>
</evidence>
<dbReference type="SUPFAM" id="SSF55347">
    <property type="entry name" value="Glyceraldehyde-3-phosphate dehydrogenase-like, C-terminal domain"/>
    <property type="match status" value="1"/>
</dbReference>
<name>A0A645DFC6_9ZZZZ</name>